<feature type="signal peptide" evidence="2">
    <location>
        <begin position="1"/>
        <end position="36"/>
    </location>
</feature>
<proteinExistence type="predicted"/>
<evidence type="ECO:0000256" key="1">
    <source>
        <dbReference type="SAM" id="MobiDB-lite"/>
    </source>
</evidence>
<gene>
    <name evidence="3" type="ORF">B0J12DRAFT_240716</name>
</gene>
<reference evidence="3 4" key="1">
    <citation type="journal article" date="2021" name="Nat. Commun.">
        <title>Genetic determinants of endophytism in the Arabidopsis root mycobiome.</title>
        <authorList>
            <person name="Mesny F."/>
            <person name="Miyauchi S."/>
            <person name="Thiergart T."/>
            <person name="Pickel B."/>
            <person name="Atanasova L."/>
            <person name="Karlsson M."/>
            <person name="Huettel B."/>
            <person name="Barry K.W."/>
            <person name="Haridas S."/>
            <person name="Chen C."/>
            <person name="Bauer D."/>
            <person name="Andreopoulos W."/>
            <person name="Pangilinan J."/>
            <person name="LaButti K."/>
            <person name="Riley R."/>
            <person name="Lipzen A."/>
            <person name="Clum A."/>
            <person name="Drula E."/>
            <person name="Henrissat B."/>
            <person name="Kohler A."/>
            <person name="Grigoriev I.V."/>
            <person name="Martin F.M."/>
            <person name="Hacquard S."/>
        </authorList>
    </citation>
    <scope>NUCLEOTIDE SEQUENCE [LARGE SCALE GENOMIC DNA]</scope>
    <source>
        <strain evidence="3 4">MPI-SDFR-AT-0080</strain>
    </source>
</reference>
<accession>A0ABQ8GQW2</accession>
<keyword evidence="4" id="KW-1185">Reference proteome</keyword>
<feature type="region of interest" description="Disordered" evidence="1">
    <location>
        <begin position="35"/>
        <end position="64"/>
    </location>
</feature>
<evidence type="ECO:0000313" key="4">
    <source>
        <dbReference type="Proteomes" id="UP000774617"/>
    </source>
</evidence>
<dbReference type="Proteomes" id="UP000774617">
    <property type="component" value="Unassembled WGS sequence"/>
</dbReference>
<evidence type="ECO:0000313" key="3">
    <source>
        <dbReference type="EMBL" id="KAH7062551.1"/>
    </source>
</evidence>
<protein>
    <recommendedName>
        <fullName evidence="5">Secreted protein</fullName>
    </recommendedName>
</protein>
<organism evidence="3 4">
    <name type="scientific">Macrophomina phaseolina</name>
    <dbReference type="NCBI Taxonomy" id="35725"/>
    <lineage>
        <taxon>Eukaryota</taxon>
        <taxon>Fungi</taxon>
        <taxon>Dikarya</taxon>
        <taxon>Ascomycota</taxon>
        <taxon>Pezizomycotina</taxon>
        <taxon>Dothideomycetes</taxon>
        <taxon>Dothideomycetes incertae sedis</taxon>
        <taxon>Botryosphaeriales</taxon>
        <taxon>Botryosphaeriaceae</taxon>
        <taxon>Macrophomina</taxon>
    </lineage>
</organism>
<feature type="compositionally biased region" description="Low complexity" evidence="1">
    <location>
        <begin position="52"/>
        <end position="64"/>
    </location>
</feature>
<feature type="compositionally biased region" description="Basic residues" evidence="1">
    <location>
        <begin position="42"/>
        <end position="51"/>
    </location>
</feature>
<evidence type="ECO:0008006" key="5">
    <source>
        <dbReference type="Google" id="ProtNLM"/>
    </source>
</evidence>
<keyword evidence="2" id="KW-0732">Signal</keyword>
<sequence length="130" mass="14337">MRLWVSYRISHSGARVTVLLTRLLLLSLQSSPATRATTLSSPRHHHEHHRPAQLPRSPRLSPLASSSPYCSLYAPAVPSLRRSTYQLRQSWLSAPPAPSRTAGCRHPDGARRWAGALTSDLAGSLRCSPR</sequence>
<feature type="chain" id="PRO_5047323250" description="Secreted protein" evidence="2">
    <location>
        <begin position="37"/>
        <end position="130"/>
    </location>
</feature>
<evidence type="ECO:0000256" key="2">
    <source>
        <dbReference type="SAM" id="SignalP"/>
    </source>
</evidence>
<name>A0ABQ8GQW2_9PEZI</name>
<dbReference type="EMBL" id="JAGTJR010000003">
    <property type="protein sequence ID" value="KAH7062551.1"/>
    <property type="molecule type" value="Genomic_DNA"/>
</dbReference>
<comment type="caution">
    <text evidence="3">The sequence shown here is derived from an EMBL/GenBank/DDBJ whole genome shotgun (WGS) entry which is preliminary data.</text>
</comment>